<dbReference type="Gene3D" id="2.160.20.120">
    <property type="match status" value="1"/>
</dbReference>
<feature type="chain" id="PRO_5040972185" description="Putative auto-transporter adhesin head GIN domain-containing protein" evidence="1">
    <location>
        <begin position="24"/>
        <end position="512"/>
    </location>
</feature>
<gene>
    <name evidence="3" type="ORF">BV898_16715</name>
</gene>
<evidence type="ECO:0000313" key="4">
    <source>
        <dbReference type="Proteomes" id="UP000192578"/>
    </source>
</evidence>
<dbReference type="Gene3D" id="3.10.450.50">
    <property type="match status" value="2"/>
</dbReference>
<protein>
    <recommendedName>
        <fullName evidence="2">Putative auto-transporter adhesin head GIN domain-containing protein</fullName>
    </recommendedName>
</protein>
<dbReference type="Proteomes" id="UP000192578">
    <property type="component" value="Unassembled WGS sequence"/>
</dbReference>
<keyword evidence="4" id="KW-1185">Reference proteome</keyword>
<evidence type="ECO:0000313" key="3">
    <source>
        <dbReference type="EMBL" id="OWA52257.1"/>
    </source>
</evidence>
<reference evidence="4" key="1">
    <citation type="submission" date="2017-01" db="EMBL/GenBank/DDBJ databases">
        <title>Comparative genomics of anhydrobiosis in the tardigrade Hypsibius dujardini.</title>
        <authorList>
            <person name="Yoshida Y."/>
            <person name="Koutsovoulos G."/>
            <person name="Laetsch D."/>
            <person name="Stevens L."/>
            <person name="Kumar S."/>
            <person name="Horikawa D."/>
            <person name="Ishino K."/>
            <person name="Komine S."/>
            <person name="Tomita M."/>
            <person name="Blaxter M."/>
            <person name="Arakawa K."/>
        </authorList>
    </citation>
    <scope>NUCLEOTIDE SEQUENCE [LARGE SCALE GENOMIC DNA]</scope>
    <source>
        <strain evidence="4">Z151</strain>
    </source>
</reference>
<accession>A0A9X6NDR1</accession>
<evidence type="ECO:0000259" key="2">
    <source>
        <dbReference type="Pfam" id="PF10988"/>
    </source>
</evidence>
<dbReference type="SUPFAM" id="SSF54427">
    <property type="entry name" value="NTF2-like"/>
    <property type="match status" value="2"/>
</dbReference>
<sequence>MESPATVLRASCLAILLLSAIHAAVNPVYEYDISSWTTSNVIVFGGLKIHVEIAEISDNPGVAVKAPTRESIEVRADHELTIRPVNLSPEDIRDKVKITIRVRPSKHIRIIVNDGSTVTVILKVHDQIEEVELLALNSQITATVAADLLSSTIEGAGIITLDGSVRRSKATIKGSGIFNALDLAAKDGTQIRLQGSGVLNVWTPHIDSFGSVDGSGFIVYKPLNGVFEASDSLKKTGNLATVLFINDAHEVSSTHVTSLSEKEKVVALLKSHETGDPKALAYLTKGPYTQHDLDLGPGVQGVIDFVTSLHGTAKAHTVRVFQDGNYVFAHSEYEYASVPYVGFDIFRFEHGVAVEHWDNLQVIDASALSPGGHTMIDGPTQATDLRKTENNKALARQFFETVLVGRNFKQLQRYFAADVIEHIVSLDDGLVAVGKFLAEFLLSTGEHIQYLKVHLILGEGDFVLVTSEGLFQYVPTAYYDLLRFEEGKIAEHWNVLQTIPPKSQWKNDNGKF</sequence>
<dbReference type="AlphaFoldDB" id="A0A9X6NDR1"/>
<feature type="domain" description="Putative auto-transporter adhesin head GIN" evidence="2">
    <location>
        <begin position="42"/>
        <end position="221"/>
    </location>
</feature>
<name>A0A9X6NDR1_HYPEX</name>
<dbReference type="EMBL" id="MTYJ01000259">
    <property type="protein sequence ID" value="OWA52257.1"/>
    <property type="molecule type" value="Genomic_DNA"/>
</dbReference>
<dbReference type="InterPro" id="IPR021255">
    <property type="entry name" value="DUF2807"/>
</dbReference>
<dbReference type="Pfam" id="PF10988">
    <property type="entry name" value="DUF2807"/>
    <property type="match status" value="1"/>
</dbReference>
<dbReference type="InterPro" id="IPR032710">
    <property type="entry name" value="NTF2-like_dom_sf"/>
</dbReference>
<evidence type="ECO:0000256" key="1">
    <source>
        <dbReference type="SAM" id="SignalP"/>
    </source>
</evidence>
<proteinExistence type="predicted"/>
<feature type="signal peptide" evidence="1">
    <location>
        <begin position="1"/>
        <end position="23"/>
    </location>
</feature>
<keyword evidence="1" id="KW-0732">Signal</keyword>
<comment type="caution">
    <text evidence="3">The sequence shown here is derived from an EMBL/GenBank/DDBJ whole genome shotgun (WGS) entry which is preliminary data.</text>
</comment>
<organism evidence="3 4">
    <name type="scientific">Hypsibius exemplaris</name>
    <name type="common">Freshwater tardigrade</name>
    <dbReference type="NCBI Taxonomy" id="2072580"/>
    <lineage>
        <taxon>Eukaryota</taxon>
        <taxon>Metazoa</taxon>
        <taxon>Ecdysozoa</taxon>
        <taxon>Tardigrada</taxon>
        <taxon>Eutardigrada</taxon>
        <taxon>Parachela</taxon>
        <taxon>Hypsibioidea</taxon>
        <taxon>Hypsibiidae</taxon>
        <taxon>Hypsibius</taxon>
    </lineage>
</organism>